<dbReference type="Proteomes" id="UP000295497">
    <property type="component" value="Chromosome"/>
</dbReference>
<reference evidence="1 2" key="1">
    <citation type="submission" date="2015-09" db="EMBL/GenBank/DDBJ databases">
        <title>Sorangium comparison.</title>
        <authorList>
            <person name="Zaburannyi N."/>
            <person name="Bunk B."/>
            <person name="Overmann J."/>
            <person name="Mueller R."/>
        </authorList>
    </citation>
    <scope>NUCLEOTIDE SEQUENCE [LARGE SCALE GENOMIC DNA]</scope>
    <source>
        <strain evidence="1 2">So ce836</strain>
    </source>
</reference>
<name>A0A4P2QMT5_SORCE</name>
<evidence type="ECO:0000313" key="1">
    <source>
        <dbReference type="EMBL" id="AUX31206.1"/>
    </source>
</evidence>
<dbReference type="Gene3D" id="3.60.70.12">
    <property type="entry name" value="L-amino peptidase D-ALA esterase/amidase"/>
    <property type="match status" value="1"/>
</dbReference>
<dbReference type="Pfam" id="PF03576">
    <property type="entry name" value="Peptidase_S58"/>
    <property type="match status" value="1"/>
</dbReference>
<dbReference type="EMBL" id="CP012672">
    <property type="protein sequence ID" value="AUX31206.1"/>
    <property type="molecule type" value="Genomic_DNA"/>
</dbReference>
<evidence type="ECO:0000313" key="2">
    <source>
        <dbReference type="Proteomes" id="UP000295497"/>
    </source>
</evidence>
<sequence length="88" mass="9421">MGRTGTISRDGSGDLFLAFATGNRIAAEPKELTRTLREVDDGRLDPLFQAAEEAVEEAILNALTMATTTFGQDDHVAHTPSRSTGCAR</sequence>
<dbReference type="InterPro" id="IPR005321">
    <property type="entry name" value="Peptidase_S58_DmpA"/>
</dbReference>
<proteinExistence type="predicted"/>
<protein>
    <submittedName>
        <fullName evidence="1">Uncharacterized protein</fullName>
    </submittedName>
</protein>
<accession>A0A4P2QMT5</accession>
<dbReference type="InterPro" id="IPR016117">
    <property type="entry name" value="ArgJ-like_dom_sf"/>
</dbReference>
<gene>
    <name evidence="1" type="ORF">SOCE836_033350</name>
</gene>
<dbReference type="SUPFAM" id="SSF56266">
    <property type="entry name" value="DmpA/ArgJ-like"/>
    <property type="match status" value="1"/>
</dbReference>
<dbReference type="AlphaFoldDB" id="A0A4P2QMT5"/>
<organism evidence="1 2">
    <name type="scientific">Sorangium cellulosum</name>
    <name type="common">Polyangium cellulosum</name>
    <dbReference type="NCBI Taxonomy" id="56"/>
    <lineage>
        <taxon>Bacteria</taxon>
        <taxon>Pseudomonadati</taxon>
        <taxon>Myxococcota</taxon>
        <taxon>Polyangia</taxon>
        <taxon>Polyangiales</taxon>
        <taxon>Polyangiaceae</taxon>
        <taxon>Sorangium</taxon>
    </lineage>
</organism>